<dbReference type="EMBL" id="GL348715">
    <property type="protein sequence ID" value="EFH62347.1"/>
    <property type="molecule type" value="Genomic_DNA"/>
</dbReference>
<reference evidence="2" key="1">
    <citation type="journal article" date="2011" name="Nat. Genet.">
        <title>The Arabidopsis lyrata genome sequence and the basis of rapid genome size change.</title>
        <authorList>
            <person name="Hu T.T."/>
            <person name="Pattyn P."/>
            <person name="Bakker E.G."/>
            <person name="Cao J."/>
            <person name="Cheng J.-F."/>
            <person name="Clark R.M."/>
            <person name="Fahlgren N."/>
            <person name="Fawcett J.A."/>
            <person name="Grimwood J."/>
            <person name="Gundlach H."/>
            <person name="Haberer G."/>
            <person name="Hollister J.D."/>
            <person name="Ossowski S."/>
            <person name="Ottilar R.P."/>
            <person name="Salamov A.A."/>
            <person name="Schneeberger K."/>
            <person name="Spannagl M."/>
            <person name="Wang X."/>
            <person name="Yang L."/>
            <person name="Nasrallah M.E."/>
            <person name="Bergelson J."/>
            <person name="Carrington J.C."/>
            <person name="Gaut B.S."/>
            <person name="Schmutz J."/>
            <person name="Mayer K.F.X."/>
            <person name="Van de Peer Y."/>
            <person name="Grigoriev I.V."/>
            <person name="Nordborg M."/>
            <person name="Weigel D."/>
            <person name="Guo Y.-L."/>
        </authorList>
    </citation>
    <scope>NUCLEOTIDE SEQUENCE [LARGE SCALE GENOMIC DNA]</scope>
    <source>
        <strain evidence="2">cv. MN47</strain>
    </source>
</reference>
<dbReference type="AlphaFoldDB" id="D7L894"/>
<protein>
    <submittedName>
        <fullName evidence="1">Uncharacterized protein</fullName>
    </submittedName>
</protein>
<accession>D7L894</accession>
<gene>
    <name evidence="1" type="ORF">ARALYDRAFT_900024</name>
</gene>
<evidence type="ECO:0000313" key="1">
    <source>
        <dbReference type="EMBL" id="EFH62347.1"/>
    </source>
</evidence>
<dbReference type="Proteomes" id="UP000008694">
    <property type="component" value="Unassembled WGS sequence"/>
</dbReference>
<proteinExistence type="predicted"/>
<evidence type="ECO:0000313" key="2">
    <source>
        <dbReference type="Proteomes" id="UP000008694"/>
    </source>
</evidence>
<name>D7L894_ARALL</name>
<dbReference type="Gramene" id="scaffold_303994.1">
    <property type="protein sequence ID" value="scaffold_303994.1"/>
    <property type="gene ID" value="scaffold_303994.1"/>
</dbReference>
<dbReference type="HOGENOM" id="CLU_2007029_0_0_1"/>
<organism evidence="2">
    <name type="scientific">Arabidopsis lyrata subsp. lyrata</name>
    <name type="common">Lyre-leaved rock-cress</name>
    <dbReference type="NCBI Taxonomy" id="81972"/>
    <lineage>
        <taxon>Eukaryota</taxon>
        <taxon>Viridiplantae</taxon>
        <taxon>Streptophyta</taxon>
        <taxon>Embryophyta</taxon>
        <taxon>Tracheophyta</taxon>
        <taxon>Spermatophyta</taxon>
        <taxon>Magnoliopsida</taxon>
        <taxon>eudicotyledons</taxon>
        <taxon>Gunneridae</taxon>
        <taxon>Pentapetalae</taxon>
        <taxon>rosids</taxon>
        <taxon>malvids</taxon>
        <taxon>Brassicales</taxon>
        <taxon>Brassicaceae</taxon>
        <taxon>Camelineae</taxon>
        <taxon>Arabidopsis</taxon>
    </lineage>
</organism>
<keyword evidence="2" id="KW-1185">Reference proteome</keyword>
<sequence>MELKRTLLLKRGISRAVSLVKDLRSKRLAKNNMIGELEMAKRNGAVYEQTEENGVIRIRMFVKKCDLEKLIYNGDDRIRYNDFLVHSLVEQRLRQLRKKHHAKVVDKIGASAWTPVLRSIPEEF</sequence>